<gene>
    <name evidence="3" type="ORF">G3T37_05000</name>
</gene>
<feature type="transmembrane region" description="Helical" evidence="1">
    <location>
        <begin position="51"/>
        <end position="74"/>
    </location>
</feature>
<dbReference type="Proteomes" id="UP000479756">
    <property type="component" value="Unassembled WGS sequence"/>
</dbReference>
<keyword evidence="4" id="KW-1185">Reference proteome</keyword>
<dbReference type="GO" id="GO:0080120">
    <property type="term" value="P:CAAX-box protein maturation"/>
    <property type="evidence" value="ECO:0007669"/>
    <property type="project" value="UniProtKB-ARBA"/>
</dbReference>
<proteinExistence type="predicted"/>
<dbReference type="Pfam" id="PF02517">
    <property type="entry name" value="Rce1-like"/>
    <property type="match status" value="1"/>
</dbReference>
<dbReference type="RefSeq" id="WP_163472326.1">
    <property type="nucleotide sequence ID" value="NZ_JAAGWZ010000001.1"/>
</dbReference>
<dbReference type="GO" id="GO:0006508">
    <property type="term" value="P:proteolysis"/>
    <property type="evidence" value="ECO:0007669"/>
    <property type="project" value="UniProtKB-KW"/>
</dbReference>
<feature type="transmembrane region" description="Helical" evidence="1">
    <location>
        <begin position="166"/>
        <end position="191"/>
    </location>
</feature>
<dbReference type="AlphaFoldDB" id="A0A7C9PMF7"/>
<keyword evidence="1" id="KW-1133">Transmembrane helix</keyword>
<evidence type="ECO:0000313" key="4">
    <source>
        <dbReference type="Proteomes" id="UP000479756"/>
    </source>
</evidence>
<organism evidence="3 4">
    <name type="scientific">Galbitalea soli</name>
    <dbReference type="NCBI Taxonomy" id="1268042"/>
    <lineage>
        <taxon>Bacteria</taxon>
        <taxon>Bacillati</taxon>
        <taxon>Actinomycetota</taxon>
        <taxon>Actinomycetes</taxon>
        <taxon>Micrococcales</taxon>
        <taxon>Microbacteriaceae</taxon>
        <taxon>Galbitalea</taxon>
    </lineage>
</organism>
<keyword evidence="3" id="KW-0378">Hydrolase</keyword>
<dbReference type="InterPro" id="IPR003675">
    <property type="entry name" value="Rce1/LyrA-like_dom"/>
</dbReference>
<protein>
    <submittedName>
        <fullName evidence="3">CPBP family intramembrane metalloprotease</fullName>
    </submittedName>
</protein>
<feature type="transmembrane region" description="Helical" evidence="1">
    <location>
        <begin position="94"/>
        <end position="117"/>
    </location>
</feature>
<dbReference type="PANTHER" id="PTHR43592">
    <property type="entry name" value="CAAX AMINO TERMINAL PROTEASE"/>
    <property type="match status" value="1"/>
</dbReference>
<keyword evidence="3" id="KW-0645">Protease</keyword>
<reference evidence="3 4" key="1">
    <citation type="journal article" date="2014" name="Int. J. Syst. Evol. Microbiol.">
        <title>Description of Galbitalea soli gen. nov., sp. nov., and Frondihabitans sucicola sp. nov.</title>
        <authorList>
            <person name="Kim S.J."/>
            <person name="Lim J.M."/>
            <person name="Ahn J.H."/>
            <person name="Weon H.Y."/>
            <person name="Hamada M."/>
            <person name="Suzuki K."/>
            <person name="Ahn T.Y."/>
            <person name="Kwon S.W."/>
        </authorList>
    </citation>
    <scope>NUCLEOTIDE SEQUENCE [LARGE SCALE GENOMIC DNA]</scope>
    <source>
        <strain evidence="3 4">NBRC 108727</strain>
    </source>
</reference>
<comment type="caution">
    <text evidence="3">The sequence shown here is derived from an EMBL/GenBank/DDBJ whole genome shotgun (WGS) entry which is preliminary data.</text>
</comment>
<evidence type="ECO:0000259" key="2">
    <source>
        <dbReference type="Pfam" id="PF02517"/>
    </source>
</evidence>
<keyword evidence="1" id="KW-0812">Transmembrane</keyword>
<keyword evidence="1" id="KW-0472">Membrane</keyword>
<dbReference type="GO" id="GO:0008237">
    <property type="term" value="F:metallopeptidase activity"/>
    <property type="evidence" value="ECO:0007669"/>
    <property type="project" value="UniProtKB-KW"/>
</dbReference>
<sequence>MNLALVSLLLVIAAVLLVRAARREKRDYRRFKRLTSTRKRQRVFARWLRDAFFLFGGLIVVVLLAAWQYVPLVLNDTREWAPVAGLTGLFEGGIGVGFGIGAGIVVVALLLVPVILLRSRVDEVPALGDIGALLPRTRGELVYGAALALNAGVLEELLFRLAMPALLFGITGNGPLSFLIAALLFGLLHLYQGLPGVAGSTVLGLLFTVVYVLSGSIAVPIVLHALIDLRSLVLIPVVIQKVHRVEA</sequence>
<evidence type="ECO:0000313" key="3">
    <source>
        <dbReference type="EMBL" id="NEM90708.1"/>
    </source>
</evidence>
<keyword evidence="3" id="KW-0482">Metalloprotease</keyword>
<dbReference type="EMBL" id="JAAGWZ010000001">
    <property type="protein sequence ID" value="NEM90708.1"/>
    <property type="molecule type" value="Genomic_DNA"/>
</dbReference>
<name>A0A7C9PMF7_9MICO</name>
<feature type="domain" description="CAAX prenyl protease 2/Lysostaphin resistance protein A-like" evidence="2">
    <location>
        <begin position="141"/>
        <end position="229"/>
    </location>
</feature>
<accession>A0A7C9PMF7</accession>
<feature type="transmembrane region" description="Helical" evidence="1">
    <location>
        <begin position="203"/>
        <end position="227"/>
    </location>
</feature>
<dbReference type="GO" id="GO:0004175">
    <property type="term" value="F:endopeptidase activity"/>
    <property type="evidence" value="ECO:0007669"/>
    <property type="project" value="UniProtKB-ARBA"/>
</dbReference>
<evidence type="ECO:0000256" key="1">
    <source>
        <dbReference type="SAM" id="Phobius"/>
    </source>
</evidence>
<dbReference type="PANTHER" id="PTHR43592:SF15">
    <property type="entry name" value="CAAX AMINO TERMINAL PROTEASE FAMILY PROTEIN"/>
    <property type="match status" value="1"/>
</dbReference>